<proteinExistence type="predicted"/>
<reference evidence="1 2" key="1">
    <citation type="submission" date="2017-06" db="EMBL/GenBank/DDBJ databases">
        <title>Cmopartive genomic analysis of Ambrosia Fusariam Clade fungi.</title>
        <authorList>
            <person name="Stajich J.E."/>
            <person name="Carrillo J."/>
            <person name="Kijimoto T."/>
            <person name="Eskalen A."/>
            <person name="O'Donnell K."/>
            <person name="Kasson M."/>
        </authorList>
    </citation>
    <scope>NUCLEOTIDE SEQUENCE [LARGE SCALE GENOMIC DNA]</scope>
    <source>
        <strain evidence="1 2">NRRL 20438</strain>
    </source>
</reference>
<name>A0A428SJI0_9HYPO</name>
<dbReference type="Proteomes" id="UP000288429">
    <property type="component" value="Unassembled WGS sequence"/>
</dbReference>
<gene>
    <name evidence="1" type="ORF">CDV31_015784</name>
</gene>
<accession>A0A428SJI0</accession>
<sequence length="389" mass="43030">MLLPARGSKRPQEETLIGMLELRIYLVQFYLLRSGFHEIFHSGGHADSLAAFLTAHGLGEHASLSAGFAVNARRGSRYHKLVTETGHPGVLLLSTTFGTSALENKKLLNSISTTAIKDIETFQDMELYNDATSRIFSVFENHRENWLNSMQQWALPGVRAPVQPLVDALQEQQSIQPTPSCSNTSRGLPMVSMPSFAAQEPLDPTHTSTITNPEASTTLGLCSDITQTAIVAEDIHGAKWYFDMSAIVSLPDTSGIMRQPEPAGKKPGLLTYNSPRPCMEMHKILEDQTSLANLTDVTIGPRVRKPQAFQLSVGHDAWVPEEYLGRAILLSQFEARIQIRNGDALSEKHIWKPDQELYYNGALLALIPHLKFSLAIYKLTPHDVGRPVP</sequence>
<evidence type="ECO:0000313" key="2">
    <source>
        <dbReference type="Proteomes" id="UP000288429"/>
    </source>
</evidence>
<dbReference type="AlphaFoldDB" id="A0A428SJI0"/>
<protein>
    <submittedName>
        <fullName evidence="1">Uncharacterized protein</fullName>
    </submittedName>
</protein>
<evidence type="ECO:0000313" key="1">
    <source>
        <dbReference type="EMBL" id="RSL89945.1"/>
    </source>
</evidence>
<keyword evidence="2" id="KW-1185">Reference proteome</keyword>
<organism evidence="1 2">
    <name type="scientific">Fusarium ambrosium</name>
    <dbReference type="NCBI Taxonomy" id="131363"/>
    <lineage>
        <taxon>Eukaryota</taxon>
        <taxon>Fungi</taxon>
        <taxon>Dikarya</taxon>
        <taxon>Ascomycota</taxon>
        <taxon>Pezizomycotina</taxon>
        <taxon>Sordariomycetes</taxon>
        <taxon>Hypocreomycetidae</taxon>
        <taxon>Hypocreales</taxon>
        <taxon>Nectriaceae</taxon>
        <taxon>Fusarium</taxon>
        <taxon>Fusarium solani species complex</taxon>
    </lineage>
</organism>
<comment type="caution">
    <text evidence="1">The sequence shown here is derived from an EMBL/GenBank/DDBJ whole genome shotgun (WGS) entry which is preliminary data.</text>
</comment>
<dbReference type="EMBL" id="NIZV01000439">
    <property type="protein sequence ID" value="RSL89945.1"/>
    <property type="molecule type" value="Genomic_DNA"/>
</dbReference>